<keyword evidence="4" id="KW-0547">Nucleotide-binding</keyword>
<keyword evidence="2" id="KW-0723">Serine/threonine-protein kinase</keyword>
<evidence type="ECO:0000313" key="8">
    <source>
        <dbReference type="Proteomes" id="UP000694865"/>
    </source>
</evidence>
<evidence type="ECO:0000313" key="9">
    <source>
        <dbReference type="RefSeq" id="XP_002736018.1"/>
    </source>
</evidence>
<reference evidence="9" key="1">
    <citation type="submission" date="2025-08" db="UniProtKB">
        <authorList>
            <consortium name="RefSeq"/>
        </authorList>
    </citation>
    <scope>IDENTIFICATION</scope>
    <source>
        <tissue evidence="9">Testes</tissue>
    </source>
</reference>
<dbReference type="PANTHER" id="PTHR24349">
    <property type="entry name" value="SERINE/THREONINE-PROTEIN KINASE"/>
    <property type="match status" value="1"/>
</dbReference>
<evidence type="ECO:0000256" key="4">
    <source>
        <dbReference type="ARBA" id="ARBA00022741"/>
    </source>
</evidence>
<dbReference type="SUPFAM" id="SSF56112">
    <property type="entry name" value="Protein kinase-like (PK-like)"/>
    <property type="match status" value="1"/>
</dbReference>
<evidence type="ECO:0000256" key="2">
    <source>
        <dbReference type="ARBA" id="ARBA00022527"/>
    </source>
</evidence>
<evidence type="ECO:0000259" key="7">
    <source>
        <dbReference type="PROSITE" id="PS50011"/>
    </source>
</evidence>
<dbReference type="InterPro" id="IPR011009">
    <property type="entry name" value="Kinase-like_dom_sf"/>
</dbReference>
<comment type="similarity">
    <text evidence="1">Belongs to the protein kinase superfamily. CAMK Ser/Thr protein kinase family.</text>
</comment>
<sequence>MAGSSSMRMPANTSLKIKNYSILEDYSVNWSQKLGTGINGPVRPCTKLSTGERFALKVLLDKPKSQTEVNLHVQCSGHANIVTVYDVYANDVQFPGEEYPRPRLLMVMELMDGGELFDRISQKRGFTEKQAAMYARQIAFGIQRCHMLNIAHRDIKPENLLLKDNSEDSPVKLTDFGFAKVDDGNLVTPHYTPYYVSPQVLEAQRQQRREQRGIIPTTTQYTYDKSCDMWSLGVVLYIMMCGYPPFYSETPSKTITKDMKRRIMAGEYEFPSDEWNIISRQAKDIIKGLLCVVASERMNIEEFLSHPWLQLSTTLPNMQLHSPSLLLDKNSFEAAKEAHSRHLTELRLPETKLTLKPLAIVDNPIMRKRRIQNNESLDNRHLVEPPEKRRTKNELGITCLRDVIAHCILPPRDESGDDSRLCLSVQIACQNNNDDQLLQRLLHRLHWNGEIFTQKVDRSKLAEALAKLVESRTRPPSEEYLKT</sequence>
<organism evidence="8 9">
    <name type="scientific">Saccoglossus kowalevskii</name>
    <name type="common">Acorn worm</name>
    <dbReference type="NCBI Taxonomy" id="10224"/>
    <lineage>
        <taxon>Eukaryota</taxon>
        <taxon>Metazoa</taxon>
        <taxon>Hemichordata</taxon>
        <taxon>Enteropneusta</taxon>
        <taxon>Harrimaniidae</taxon>
        <taxon>Saccoglossus</taxon>
    </lineage>
</organism>
<keyword evidence="3" id="KW-0808">Transferase</keyword>
<gene>
    <name evidence="9" type="primary">LOC100377729</name>
</gene>
<keyword evidence="8" id="KW-1185">Reference proteome</keyword>
<keyword evidence="6" id="KW-0067">ATP-binding</keyword>
<dbReference type="GeneID" id="100377729"/>
<evidence type="ECO:0000256" key="5">
    <source>
        <dbReference type="ARBA" id="ARBA00022777"/>
    </source>
</evidence>
<dbReference type="CDD" id="cd14171">
    <property type="entry name" value="STKc_MAPKAPK5"/>
    <property type="match status" value="1"/>
</dbReference>
<dbReference type="InterPro" id="IPR000719">
    <property type="entry name" value="Prot_kinase_dom"/>
</dbReference>
<keyword evidence="5" id="KW-0418">Kinase</keyword>
<dbReference type="SMART" id="SM00220">
    <property type="entry name" value="S_TKc"/>
    <property type="match status" value="1"/>
</dbReference>
<protein>
    <submittedName>
        <fullName evidence="9">MAP kinase-activated protein kinase 5-like</fullName>
    </submittedName>
</protein>
<dbReference type="Gene3D" id="1.10.510.10">
    <property type="entry name" value="Transferase(Phosphotransferase) domain 1"/>
    <property type="match status" value="1"/>
</dbReference>
<feature type="domain" description="Protein kinase" evidence="7">
    <location>
        <begin position="28"/>
        <end position="309"/>
    </location>
</feature>
<accession>A0ABM0GRY7</accession>
<dbReference type="PROSITE" id="PS50011">
    <property type="entry name" value="PROTEIN_KINASE_DOM"/>
    <property type="match status" value="1"/>
</dbReference>
<dbReference type="InterPro" id="IPR050205">
    <property type="entry name" value="CDPK_Ser/Thr_kinases"/>
</dbReference>
<dbReference type="Pfam" id="PF00069">
    <property type="entry name" value="Pkinase"/>
    <property type="match status" value="1"/>
</dbReference>
<dbReference type="RefSeq" id="XP_002736018.1">
    <property type="nucleotide sequence ID" value="XM_002735972.2"/>
</dbReference>
<dbReference type="InterPro" id="IPR008271">
    <property type="entry name" value="Ser/Thr_kinase_AS"/>
</dbReference>
<dbReference type="Proteomes" id="UP000694865">
    <property type="component" value="Unplaced"/>
</dbReference>
<evidence type="ECO:0000256" key="6">
    <source>
        <dbReference type="ARBA" id="ARBA00022840"/>
    </source>
</evidence>
<dbReference type="PROSITE" id="PS00108">
    <property type="entry name" value="PROTEIN_KINASE_ST"/>
    <property type="match status" value="1"/>
</dbReference>
<evidence type="ECO:0000256" key="1">
    <source>
        <dbReference type="ARBA" id="ARBA00006692"/>
    </source>
</evidence>
<evidence type="ECO:0000256" key="3">
    <source>
        <dbReference type="ARBA" id="ARBA00022679"/>
    </source>
</evidence>
<proteinExistence type="inferred from homology"/>
<name>A0ABM0GRY7_SACKO</name>
<dbReference type="Gene3D" id="3.30.200.20">
    <property type="entry name" value="Phosphorylase Kinase, domain 1"/>
    <property type="match status" value="1"/>
</dbReference>